<dbReference type="SUPFAM" id="SSF56300">
    <property type="entry name" value="Metallo-dependent phosphatases"/>
    <property type="match status" value="1"/>
</dbReference>
<evidence type="ECO:0000256" key="1">
    <source>
        <dbReference type="RuleBase" id="RU362119"/>
    </source>
</evidence>
<dbReference type="eggNOG" id="COG0737">
    <property type="taxonomic scope" value="Bacteria"/>
</dbReference>
<dbReference type="GO" id="GO:0016787">
    <property type="term" value="F:hydrolase activity"/>
    <property type="evidence" value="ECO:0007669"/>
    <property type="project" value="UniProtKB-KW"/>
</dbReference>
<feature type="chain" id="PRO_5005121752" evidence="1">
    <location>
        <begin position="24"/>
        <end position="502"/>
    </location>
</feature>
<sequence>MRYLTIVKLLTMLIFFAQNSAFAEKQATIIFDAEMSTINDTKNGSYAQLATLIDDYREKSTSTFFIFGGESLGPSMLSSMDRGAHIIDVLNSLEPNAMGVSKREFSYQEDELILRTYEAAFPIVSSNLYDPITKQSPEGIEAYTLLKQGEVKLGFISILDPAVTEKYPTKRLVITPPQQAVLEIAKLLRKQNVDLIVLHYSTFSPVINQLLEQGIIDLALLEDKNFHSNAHLINAPRHQNNLVLTKKKDAAVIQLTWQQDNPHNSLVIEETNVDLTSLSAKPAVLQLEEEYDNRLSSLLNEVIGKTDTQINLQRKVLRTSENGFANLVTDTLKDFTGAQIALLNSGAFRSEKILQAGSPLTVRDIRAMLPYRNTVQLIEATGQQIMDALEHGFSKLESQSGQFLQVAGIVVTYDSAKPIGERLISVTFNKHPLQPEQIYKVVSLDYLINGGDGFTMFKNSKALTYKQTTGLTLSDIMSVEIHQKKVIAPKIDRRLKNLAVEN</sequence>
<proteinExistence type="inferred from homology"/>
<feature type="domain" description="5'-Nucleotidase C-terminal" evidence="2">
    <location>
        <begin position="302"/>
        <end position="458"/>
    </location>
</feature>
<dbReference type="PRINTS" id="PR01607">
    <property type="entry name" value="APYRASEFAMLY"/>
</dbReference>
<evidence type="ECO:0000313" key="3">
    <source>
        <dbReference type="EMBL" id="ABR72738.1"/>
    </source>
</evidence>
<keyword evidence="1" id="KW-0732">Signal</keyword>
<reference evidence="3" key="1">
    <citation type="submission" date="2007-06" db="EMBL/GenBank/DDBJ databases">
        <title>Complete sequence of Marinomonas sp. MWYL1.</title>
        <authorList>
            <consortium name="US DOE Joint Genome Institute"/>
            <person name="Copeland A."/>
            <person name="Lucas S."/>
            <person name="Lapidus A."/>
            <person name="Barry K."/>
            <person name="Glavina del Rio T."/>
            <person name="Dalin E."/>
            <person name="Tice H."/>
            <person name="Pitluck S."/>
            <person name="Kiss H."/>
            <person name="Brettin T."/>
            <person name="Bruce D."/>
            <person name="Detter J.C."/>
            <person name="Han C."/>
            <person name="Schmutz J."/>
            <person name="Larimer F."/>
            <person name="Land M."/>
            <person name="Hauser L."/>
            <person name="Kyrpides N."/>
            <person name="Kim E."/>
            <person name="Johnston A.W.B."/>
            <person name="Todd J.D."/>
            <person name="Rogers R."/>
            <person name="Wexler M."/>
            <person name="Bond P.L."/>
            <person name="Li Y."/>
            <person name="Richardson P."/>
        </authorList>
    </citation>
    <scope>NUCLEOTIDE SEQUENCE [LARGE SCALE GENOMIC DNA]</scope>
    <source>
        <strain evidence="3">MWYL1</strain>
    </source>
</reference>
<dbReference type="GO" id="GO:0009166">
    <property type="term" value="P:nucleotide catabolic process"/>
    <property type="evidence" value="ECO:0007669"/>
    <property type="project" value="InterPro"/>
</dbReference>
<dbReference type="HOGENOM" id="CLU_005854_7_2_6"/>
<dbReference type="InterPro" id="IPR036907">
    <property type="entry name" value="5'-Nucleotdase_C_sf"/>
</dbReference>
<dbReference type="Gene3D" id="3.90.780.10">
    <property type="entry name" value="5'-Nucleotidase, C-terminal domain"/>
    <property type="match status" value="1"/>
</dbReference>
<dbReference type="PANTHER" id="PTHR11575:SF24">
    <property type="entry name" value="5'-NUCLEOTIDASE"/>
    <property type="match status" value="1"/>
</dbReference>
<dbReference type="GO" id="GO:0000166">
    <property type="term" value="F:nucleotide binding"/>
    <property type="evidence" value="ECO:0007669"/>
    <property type="project" value="UniProtKB-KW"/>
</dbReference>
<dbReference type="PANTHER" id="PTHR11575">
    <property type="entry name" value="5'-NUCLEOTIDASE-RELATED"/>
    <property type="match status" value="1"/>
</dbReference>
<dbReference type="InterPro" id="IPR008334">
    <property type="entry name" value="5'-Nucleotdase_C"/>
</dbReference>
<comment type="similarity">
    <text evidence="1">Belongs to the 5'-nucleotidase family.</text>
</comment>
<name>A6W209_MARMS</name>
<dbReference type="Pfam" id="PF02872">
    <property type="entry name" value="5_nucleotid_C"/>
    <property type="match status" value="1"/>
</dbReference>
<dbReference type="EMBL" id="CP000749">
    <property type="protein sequence ID" value="ABR72738.1"/>
    <property type="molecule type" value="Genomic_DNA"/>
</dbReference>
<protein>
    <submittedName>
        <fullName evidence="3">5'-Nucleotidase domain protein</fullName>
    </submittedName>
</protein>
<evidence type="ECO:0000259" key="2">
    <source>
        <dbReference type="Pfam" id="PF02872"/>
    </source>
</evidence>
<dbReference type="InterPro" id="IPR029052">
    <property type="entry name" value="Metallo-depent_PP-like"/>
</dbReference>
<dbReference type="AlphaFoldDB" id="A6W209"/>
<organism evidence="3">
    <name type="scientific">Marinomonas sp. (strain MWYL1)</name>
    <dbReference type="NCBI Taxonomy" id="400668"/>
    <lineage>
        <taxon>Bacteria</taxon>
        <taxon>Pseudomonadati</taxon>
        <taxon>Pseudomonadota</taxon>
        <taxon>Gammaproteobacteria</taxon>
        <taxon>Oceanospirillales</taxon>
        <taxon>Oceanospirillaceae</taxon>
        <taxon>Marinomonas</taxon>
    </lineage>
</organism>
<keyword evidence="1" id="KW-0547">Nucleotide-binding</keyword>
<accession>A6W209</accession>
<dbReference type="Gene3D" id="3.60.21.10">
    <property type="match status" value="1"/>
</dbReference>
<gene>
    <name evidence="3" type="ordered locus">Mmwyl1_3839</name>
</gene>
<dbReference type="KEGG" id="mmw:Mmwyl1_3839"/>
<dbReference type="SUPFAM" id="SSF55816">
    <property type="entry name" value="5'-nucleotidase (syn. UDP-sugar hydrolase), C-terminal domain"/>
    <property type="match status" value="1"/>
</dbReference>
<feature type="signal peptide" evidence="1">
    <location>
        <begin position="1"/>
        <end position="23"/>
    </location>
</feature>
<keyword evidence="1" id="KW-0378">Hydrolase</keyword>
<dbReference type="STRING" id="400668.Mmwyl1_3839"/>
<dbReference type="InterPro" id="IPR006179">
    <property type="entry name" value="5_nucleotidase/apyrase"/>
</dbReference>